<organism evidence="6 7">
    <name type="scientific">Macrococcus lamae</name>
    <dbReference type="NCBI Taxonomy" id="198484"/>
    <lineage>
        <taxon>Bacteria</taxon>
        <taxon>Bacillati</taxon>
        <taxon>Bacillota</taxon>
        <taxon>Bacilli</taxon>
        <taxon>Bacillales</taxon>
        <taxon>Staphylococcaceae</taxon>
        <taxon>Macrococcus</taxon>
    </lineage>
</organism>
<evidence type="ECO:0000256" key="1">
    <source>
        <dbReference type="ARBA" id="ARBA00022603"/>
    </source>
</evidence>
<comment type="caution">
    <text evidence="6">The sequence shown here is derived from an EMBL/GenBank/DDBJ whole genome shotgun (WGS) entry which is preliminary data.</text>
</comment>
<dbReference type="GO" id="GO:0008168">
    <property type="term" value="F:methyltransferase activity"/>
    <property type="evidence" value="ECO:0007669"/>
    <property type="project" value="UniProtKB-KW"/>
</dbReference>
<keyword evidence="7" id="KW-1185">Reference proteome</keyword>
<dbReference type="InterPro" id="IPR015947">
    <property type="entry name" value="PUA-like_sf"/>
</dbReference>
<dbReference type="SUPFAM" id="SSF53335">
    <property type="entry name" value="S-adenosyl-L-methionine-dependent methyltransferases"/>
    <property type="match status" value="1"/>
</dbReference>
<feature type="domain" description="S-adenosylmethionine-dependent methyltransferase" evidence="4">
    <location>
        <begin position="165"/>
        <end position="371"/>
    </location>
</feature>
<dbReference type="EMBL" id="SCWB01000004">
    <property type="protein sequence ID" value="TDM12364.1"/>
    <property type="molecule type" value="Genomic_DNA"/>
</dbReference>
<evidence type="ECO:0000256" key="3">
    <source>
        <dbReference type="ARBA" id="ARBA00022691"/>
    </source>
</evidence>
<evidence type="ECO:0000313" key="7">
    <source>
        <dbReference type="Proteomes" id="UP000294802"/>
    </source>
</evidence>
<dbReference type="InterPro" id="IPR036974">
    <property type="entry name" value="PUA_sf"/>
</dbReference>
<dbReference type="PANTHER" id="PTHR43042">
    <property type="entry name" value="SAM-DEPENDENT METHYLTRANSFERASE"/>
    <property type="match status" value="1"/>
</dbReference>
<dbReference type="Gene3D" id="3.30.750.80">
    <property type="entry name" value="RNA methyltransferase domain (HRMD) like"/>
    <property type="match status" value="1"/>
</dbReference>
<evidence type="ECO:0000259" key="4">
    <source>
        <dbReference type="Pfam" id="PF10672"/>
    </source>
</evidence>
<dbReference type="Gene3D" id="3.40.50.150">
    <property type="entry name" value="Vaccinia Virus protein VP39"/>
    <property type="match status" value="1"/>
</dbReference>
<evidence type="ECO:0000313" key="6">
    <source>
        <dbReference type="EMBL" id="TDM12364.1"/>
    </source>
</evidence>
<dbReference type="Pfam" id="PF17785">
    <property type="entry name" value="PUA_3"/>
    <property type="match status" value="1"/>
</dbReference>
<sequence length="389" mass="45293">MKTVTLKERHDKKYKDGYLVVEESDVFDMDNLNEGDLFILKNASEEELGLFYFGRQNRGIGYKVSNDLSVRLTQNYFTDLMKKARLEREPLYRAGHTNAFRIYNGEGDGLGGFTVDNYNGHLLIQWYSKGIYRYQQEVLTALKSVFNYESIYEKLRFEKEVPTYLLTDTPTEFPIIIEENNLFYTINFEDGPMTGIFLDQRDVRNKILSLPLEEGTMLNLFAYSGGFSVAAAKNGMDTTSVDIAKRSLELIEQNFALNELTLDNHFRYTLDVFDMFKYCRRKNLLYDLIVIDPPSFSRSKKRRFSVKSNYHELIEEAAFLTKANGYLLCSTNASDYTLNAFKKMIESTLENQTRDFEFVEVMGLPKDFKTTNLYKPSKYLKVVLIKFLD</sequence>
<dbReference type="Gene3D" id="2.30.130.10">
    <property type="entry name" value="PUA domain"/>
    <property type="match status" value="1"/>
</dbReference>
<feature type="domain" description="RlmI-like PUA" evidence="5">
    <location>
        <begin position="4"/>
        <end position="61"/>
    </location>
</feature>
<dbReference type="CDD" id="cd11572">
    <property type="entry name" value="RlmI_M_like"/>
    <property type="match status" value="1"/>
</dbReference>
<accession>A0A4R6BVM9</accession>
<keyword evidence="3" id="KW-0949">S-adenosyl-L-methionine</keyword>
<dbReference type="OrthoDB" id="9805492at2"/>
<dbReference type="GO" id="GO:0003723">
    <property type="term" value="F:RNA binding"/>
    <property type="evidence" value="ECO:0007669"/>
    <property type="project" value="InterPro"/>
</dbReference>
<keyword evidence="2 6" id="KW-0808">Transferase</keyword>
<dbReference type="InterPro" id="IPR041532">
    <property type="entry name" value="RlmI-like_PUA"/>
</dbReference>
<evidence type="ECO:0000256" key="2">
    <source>
        <dbReference type="ARBA" id="ARBA00022679"/>
    </source>
</evidence>
<dbReference type="Pfam" id="PF10672">
    <property type="entry name" value="Methyltrans_SAM"/>
    <property type="match status" value="1"/>
</dbReference>
<dbReference type="InterPro" id="IPR029063">
    <property type="entry name" value="SAM-dependent_MTases_sf"/>
</dbReference>
<reference evidence="6 7" key="1">
    <citation type="submission" date="2019-01" db="EMBL/GenBank/DDBJ databases">
        <title>Draft genome sequences of the type strains of six Macrococcus species.</title>
        <authorList>
            <person name="Mazhar S."/>
            <person name="Altermann E."/>
            <person name="Hill C."/>
            <person name="Mcauliffe O."/>
        </authorList>
    </citation>
    <scope>NUCLEOTIDE SEQUENCE [LARGE SCALE GENOMIC DNA]</scope>
    <source>
        <strain evidence="6 7">CCM4815</strain>
    </source>
</reference>
<dbReference type="AlphaFoldDB" id="A0A4R6BVM9"/>
<dbReference type="SUPFAM" id="SSF88697">
    <property type="entry name" value="PUA domain-like"/>
    <property type="match status" value="1"/>
</dbReference>
<dbReference type="GO" id="GO:0032259">
    <property type="term" value="P:methylation"/>
    <property type="evidence" value="ECO:0007669"/>
    <property type="project" value="UniProtKB-KW"/>
</dbReference>
<dbReference type="RefSeq" id="WP_133443268.1">
    <property type="nucleotide sequence ID" value="NZ_SCWB01000004.1"/>
</dbReference>
<dbReference type="Proteomes" id="UP000294802">
    <property type="component" value="Unassembled WGS sequence"/>
</dbReference>
<evidence type="ECO:0000259" key="5">
    <source>
        <dbReference type="Pfam" id="PF17785"/>
    </source>
</evidence>
<dbReference type="PANTHER" id="PTHR43042:SF3">
    <property type="entry name" value="RIBOSOMAL RNA LARGE SUBUNIT METHYLTRANSFERASE YWBD-RELATED"/>
    <property type="match status" value="1"/>
</dbReference>
<name>A0A4R6BVM9_9STAP</name>
<protein>
    <submittedName>
        <fullName evidence="6">Class I SAM-dependent rRNA methyltransferase</fullName>
    </submittedName>
</protein>
<keyword evidence="1 6" id="KW-0489">Methyltransferase</keyword>
<gene>
    <name evidence="6" type="ORF">ERX29_03300</name>
</gene>
<proteinExistence type="predicted"/>
<dbReference type="InterPro" id="IPR019614">
    <property type="entry name" value="SAM-dep_methyl-trfase"/>
</dbReference>